<organism evidence="26 27">
    <name type="scientific">Scleropages formosus</name>
    <name type="common">Asian bonytongue</name>
    <name type="synonym">Osteoglossum formosum</name>
    <dbReference type="NCBI Taxonomy" id="113540"/>
    <lineage>
        <taxon>Eukaryota</taxon>
        <taxon>Metazoa</taxon>
        <taxon>Chordata</taxon>
        <taxon>Craniata</taxon>
        <taxon>Vertebrata</taxon>
        <taxon>Euteleostomi</taxon>
        <taxon>Actinopterygii</taxon>
        <taxon>Neopterygii</taxon>
        <taxon>Teleostei</taxon>
        <taxon>Osteoglossocephala</taxon>
        <taxon>Osteoglossomorpha</taxon>
        <taxon>Osteoglossiformes</taxon>
        <taxon>Osteoglossidae</taxon>
        <taxon>Scleropages</taxon>
    </lineage>
</organism>
<evidence type="ECO:0000256" key="10">
    <source>
        <dbReference type="ARBA" id="ARBA00022833"/>
    </source>
</evidence>
<evidence type="ECO:0000256" key="17">
    <source>
        <dbReference type="ARBA" id="ARBA00039394"/>
    </source>
</evidence>
<accession>A0A8C9T5S6</accession>
<sequence>MSKASRALLCLCVSVSLLSRALCARGALHARLLELVSPREPFVGEEGVRAALAMLEDRVQCAGVSCGKCFSLEDVGQLTGGIAATGGLSMEDFFKVAAGWCFYLSAPNEACAAIKEGQWQRETSRFIRNVTAEGVQGDGFHPWTTLVDHLLHRIGKHYKPADRDQHCLSSTDILEENNMTRDDLHSMDIIFGSVAYHALRGDCMTAHVLPEPDYFLEFIFSRFGTDNMTVHDLEDLMRSLSLGRHNSTHDHGSEHRGHLSRQHHGPSGGSQRETRQQNSSWDQMCFTARELLEVFGVNGPGLSREHFTQLSPALVQQLLSKACEDTAQPTNPGSQLSRTERYVYATIANVLICLVAMFGIVVLLCTTCTNLFQLCIQFCISLAVGSLTGDAVLHLLPVFLGLHSHSEGEGGDNDHSAESSDYTFKLLVLLAGIYLFYLMETIFTIISHTDKQHHHQHHHDEDSDPHHCDHGKVLQMYQEQRKSKQSTSQADLVDEEETEKSFTVSDDRTREQHLLPYMVTIGDGVHNFADGLAIGAAFSVSWRSGLATSLAVLCHELPHELGDFAILLHCGLSVKRALLLNVGSAMTSFIGLYISLSVSTDPAAKDWIAAITAGLFLYVGLADMLPCMIHANSRKPWLMFILQNLGLLSGWGILLLLSLYEDKIGF</sequence>
<evidence type="ECO:0000256" key="14">
    <source>
        <dbReference type="ARBA" id="ARBA00023065"/>
    </source>
</evidence>
<evidence type="ECO:0000256" key="20">
    <source>
        <dbReference type="ARBA" id="ARBA00055808"/>
    </source>
</evidence>
<dbReference type="Pfam" id="PF21116">
    <property type="entry name" value="EF-hand_Zip"/>
    <property type="match status" value="1"/>
</dbReference>
<feature type="transmembrane region" description="Helical" evidence="22">
    <location>
        <begin position="637"/>
        <end position="660"/>
    </location>
</feature>
<dbReference type="InterPro" id="IPR003689">
    <property type="entry name" value="ZIP"/>
</dbReference>
<dbReference type="PANTHER" id="PTHR12191">
    <property type="entry name" value="SOLUTE CARRIER FAMILY 39"/>
    <property type="match status" value="1"/>
</dbReference>
<evidence type="ECO:0000259" key="25">
    <source>
        <dbReference type="Pfam" id="PF21116"/>
    </source>
</evidence>
<name>A0A8C9T5S6_SCLFO</name>
<dbReference type="GeneTree" id="ENSGT00940000160042"/>
<keyword evidence="6 22" id="KW-0812">Transmembrane</keyword>
<dbReference type="GO" id="GO:0071578">
    <property type="term" value="P:zinc ion import across plasma membrane"/>
    <property type="evidence" value="ECO:0007669"/>
    <property type="project" value="TreeGrafter"/>
</dbReference>
<evidence type="ECO:0000256" key="7">
    <source>
        <dbReference type="ARBA" id="ARBA00022723"/>
    </source>
</evidence>
<dbReference type="GeneID" id="108922069"/>
<evidence type="ECO:0000256" key="1">
    <source>
        <dbReference type="ARBA" id="ARBA00004195"/>
    </source>
</evidence>
<keyword evidence="14" id="KW-0406">Ion transport</keyword>
<feature type="transmembrane region" description="Helical" evidence="22">
    <location>
        <begin position="607"/>
        <end position="625"/>
    </location>
</feature>
<protein>
    <recommendedName>
        <fullName evidence="17">Zinc transporter ZIP4</fullName>
    </recommendedName>
    <alternativeName>
        <fullName evidence="19">Solute carrier family 39 member 4</fullName>
    </alternativeName>
    <alternativeName>
        <fullName evidence="18">Zrt- and Irt-like protein 4</fullName>
    </alternativeName>
</protein>
<feature type="transmembrane region" description="Helical" evidence="22">
    <location>
        <begin position="577"/>
        <end position="595"/>
    </location>
</feature>
<keyword evidence="4" id="KW-0813">Transport</keyword>
<keyword evidence="7" id="KW-0479">Metal-binding</keyword>
<evidence type="ECO:0000313" key="27">
    <source>
        <dbReference type="Proteomes" id="UP000694397"/>
    </source>
</evidence>
<feature type="compositionally biased region" description="Basic and acidic residues" evidence="21">
    <location>
        <begin position="247"/>
        <end position="257"/>
    </location>
</feature>
<feature type="domain" description="Zinc transporter ZIP4/12 EF-hand" evidence="25">
    <location>
        <begin position="212"/>
        <end position="322"/>
    </location>
</feature>
<dbReference type="InterPro" id="IPR041137">
    <property type="entry name" value="ZIP4_N"/>
</dbReference>
<evidence type="ECO:0000313" key="26">
    <source>
        <dbReference type="Ensembl" id="ENSSFOP00015045625.1"/>
    </source>
</evidence>
<keyword evidence="15 22" id="KW-0472">Membrane</keyword>
<dbReference type="GO" id="GO:0140410">
    <property type="term" value="F:monoatomic cation:bicarbonate symporter activity"/>
    <property type="evidence" value="ECO:0007669"/>
    <property type="project" value="TreeGrafter"/>
</dbReference>
<dbReference type="RefSeq" id="XP_018587461.2">
    <property type="nucleotide sequence ID" value="XM_018731945.2"/>
</dbReference>
<feature type="region of interest" description="Disordered" evidence="21">
    <location>
        <begin position="479"/>
        <end position="506"/>
    </location>
</feature>
<comment type="subcellular location">
    <subcellularLocation>
        <location evidence="2">Apical cell membrane</location>
        <topology evidence="2">Multi-pass membrane protein</topology>
    </subcellularLocation>
    <subcellularLocation>
        <location evidence="1">Recycling endosome membrane</location>
        <topology evidence="1">Multi-pass membrane protein</topology>
    </subcellularLocation>
</comment>
<keyword evidence="11" id="KW-0832">Ubl conjugation</keyword>
<dbReference type="GO" id="GO:0016324">
    <property type="term" value="C:apical plasma membrane"/>
    <property type="evidence" value="ECO:0007669"/>
    <property type="project" value="UniProtKB-SubCell"/>
</dbReference>
<dbReference type="Pfam" id="PF02535">
    <property type="entry name" value="Zip"/>
    <property type="match status" value="1"/>
</dbReference>
<proteinExistence type="inferred from homology"/>
<dbReference type="PANTHER" id="PTHR12191:SF21">
    <property type="entry name" value="ZINC TRANSPORTER ZIP4"/>
    <property type="match status" value="1"/>
</dbReference>
<feature type="transmembrane region" description="Helical" evidence="22">
    <location>
        <begin position="378"/>
        <end position="402"/>
    </location>
</feature>
<comment type="catalytic activity">
    <reaction evidence="16">
        <text>Zn(2+)(in) = Zn(2+)(out)</text>
        <dbReference type="Rhea" id="RHEA:29351"/>
        <dbReference type="ChEBI" id="CHEBI:29105"/>
    </reaction>
</comment>
<reference evidence="26 27" key="1">
    <citation type="submission" date="2019-04" db="EMBL/GenBank/DDBJ databases">
        <authorList>
            <consortium name="Wellcome Sanger Institute Data Sharing"/>
        </authorList>
    </citation>
    <scope>NUCLEOTIDE SEQUENCE [LARGE SCALE GENOMIC DNA]</scope>
</reference>
<feature type="transmembrane region" description="Helical" evidence="22">
    <location>
        <begin position="422"/>
        <end position="446"/>
    </location>
</feature>
<dbReference type="GO" id="GO:0046872">
    <property type="term" value="F:metal ion binding"/>
    <property type="evidence" value="ECO:0007669"/>
    <property type="project" value="UniProtKB-KW"/>
</dbReference>
<keyword evidence="27" id="KW-1185">Reference proteome</keyword>
<evidence type="ECO:0000256" key="19">
    <source>
        <dbReference type="ARBA" id="ARBA00042777"/>
    </source>
</evidence>
<dbReference type="Ensembl" id="ENSSFOT00015070845.1">
    <property type="protein sequence ID" value="ENSSFOP00015045625.1"/>
    <property type="gene ID" value="ENSSFOG00015010346.2"/>
</dbReference>
<evidence type="ECO:0000256" key="8">
    <source>
        <dbReference type="ARBA" id="ARBA00022729"/>
    </source>
</evidence>
<comment type="function">
    <text evidence="20">Selective transporter that mediates the uptake of Zn(2+). Plays an essential role for dietary zinc uptake from small intestine. The Zn(2+) uniporter activity is regulated by zinc availability. Also exhibits polyspecific binding and transport of Cu(2+), Cd(2+) and possibly Ni(2+) but at higher concentrations.</text>
</comment>
<evidence type="ECO:0000256" key="5">
    <source>
        <dbReference type="ARBA" id="ARBA00022475"/>
    </source>
</evidence>
<feature type="signal peptide" evidence="23">
    <location>
        <begin position="1"/>
        <end position="23"/>
    </location>
</feature>
<keyword evidence="10" id="KW-0862">Zinc</keyword>
<gene>
    <name evidence="26" type="primary">slc39a4</name>
</gene>
<dbReference type="GO" id="GO:0055038">
    <property type="term" value="C:recycling endosome membrane"/>
    <property type="evidence" value="ECO:0007669"/>
    <property type="project" value="UniProtKB-SubCell"/>
</dbReference>
<dbReference type="Proteomes" id="UP000694397">
    <property type="component" value="Chromosome 23"/>
</dbReference>
<keyword evidence="12" id="KW-0864">Zinc transport</keyword>
<dbReference type="GO" id="GO:0005385">
    <property type="term" value="F:zinc ion transmembrane transporter activity"/>
    <property type="evidence" value="ECO:0007669"/>
    <property type="project" value="TreeGrafter"/>
</dbReference>
<dbReference type="CTD" id="55630"/>
<dbReference type="InterPro" id="IPR049406">
    <property type="entry name" value="ZIP4_12_EF-hand"/>
</dbReference>
<keyword evidence="13 22" id="KW-1133">Transmembrane helix</keyword>
<keyword evidence="9" id="KW-0967">Endosome</keyword>
<evidence type="ECO:0000256" key="18">
    <source>
        <dbReference type="ARBA" id="ARBA00041703"/>
    </source>
</evidence>
<evidence type="ECO:0000256" key="15">
    <source>
        <dbReference type="ARBA" id="ARBA00023136"/>
    </source>
</evidence>
<dbReference type="KEGG" id="sfm:108922069"/>
<dbReference type="GO" id="GO:0030003">
    <property type="term" value="P:intracellular monoatomic cation homeostasis"/>
    <property type="evidence" value="ECO:0007669"/>
    <property type="project" value="TreeGrafter"/>
</dbReference>
<evidence type="ECO:0000256" key="23">
    <source>
        <dbReference type="SAM" id="SignalP"/>
    </source>
</evidence>
<evidence type="ECO:0000259" key="24">
    <source>
        <dbReference type="Pfam" id="PF18292"/>
    </source>
</evidence>
<feature type="domain" description="Zinc transporter ZIP4 N-terminal" evidence="24">
    <location>
        <begin position="52"/>
        <end position="204"/>
    </location>
</feature>
<evidence type="ECO:0000256" key="13">
    <source>
        <dbReference type="ARBA" id="ARBA00022989"/>
    </source>
</evidence>
<dbReference type="RefSeq" id="XP_029104179.1">
    <property type="nucleotide sequence ID" value="XM_029248346.1"/>
</dbReference>
<reference evidence="26" key="2">
    <citation type="submission" date="2025-08" db="UniProtKB">
        <authorList>
            <consortium name="Ensembl"/>
        </authorList>
    </citation>
    <scope>IDENTIFICATION</scope>
</reference>
<evidence type="ECO:0000256" key="2">
    <source>
        <dbReference type="ARBA" id="ARBA00004424"/>
    </source>
</evidence>
<evidence type="ECO:0000256" key="4">
    <source>
        <dbReference type="ARBA" id="ARBA00022448"/>
    </source>
</evidence>
<evidence type="ECO:0000256" key="12">
    <source>
        <dbReference type="ARBA" id="ARBA00022906"/>
    </source>
</evidence>
<evidence type="ECO:0000256" key="3">
    <source>
        <dbReference type="ARBA" id="ARBA00006939"/>
    </source>
</evidence>
<evidence type="ECO:0000256" key="16">
    <source>
        <dbReference type="ARBA" id="ARBA00034634"/>
    </source>
</evidence>
<feature type="transmembrane region" description="Helical" evidence="22">
    <location>
        <begin position="342"/>
        <end position="366"/>
    </location>
</feature>
<dbReference type="InterPro" id="IPR050799">
    <property type="entry name" value="ZIP_Transporter"/>
</dbReference>
<dbReference type="Pfam" id="PF18292">
    <property type="entry name" value="ZIP4_domain"/>
    <property type="match status" value="1"/>
</dbReference>
<comment type="similarity">
    <text evidence="3">Belongs to the ZIP transporter (TC 2.A.5) family.</text>
</comment>
<feature type="region of interest" description="Disordered" evidence="21">
    <location>
        <begin position="244"/>
        <end position="276"/>
    </location>
</feature>
<feature type="chain" id="PRO_5034389003" description="Zinc transporter ZIP4" evidence="23">
    <location>
        <begin position="24"/>
        <end position="666"/>
    </location>
</feature>
<keyword evidence="8 23" id="KW-0732">Signal</keyword>
<evidence type="ECO:0000256" key="11">
    <source>
        <dbReference type="ARBA" id="ARBA00022843"/>
    </source>
</evidence>
<evidence type="ECO:0000256" key="22">
    <source>
        <dbReference type="SAM" id="Phobius"/>
    </source>
</evidence>
<keyword evidence="5" id="KW-1003">Cell membrane</keyword>
<evidence type="ECO:0000256" key="9">
    <source>
        <dbReference type="ARBA" id="ARBA00022753"/>
    </source>
</evidence>
<evidence type="ECO:0000256" key="6">
    <source>
        <dbReference type="ARBA" id="ARBA00022692"/>
    </source>
</evidence>
<reference evidence="26" key="3">
    <citation type="submission" date="2025-09" db="UniProtKB">
        <authorList>
            <consortium name="Ensembl"/>
        </authorList>
    </citation>
    <scope>IDENTIFICATION</scope>
</reference>
<dbReference type="OrthoDB" id="200954at2759"/>
<dbReference type="AlphaFoldDB" id="A0A8C9T5S6"/>
<evidence type="ECO:0000256" key="21">
    <source>
        <dbReference type="SAM" id="MobiDB-lite"/>
    </source>
</evidence>